<dbReference type="GO" id="GO:0005737">
    <property type="term" value="C:cytoplasm"/>
    <property type="evidence" value="ECO:0007669"/>
    <property type="project" value="TreeGrafter"/>
</dbReference>
<evidence type="ECO:0000256" key="1">
    <source>
        <dbReference type="ARBA" id="ARBA00022801"/>
    </source>
</evidence>
<protein>
    <recommendedName>
        <fullName evidence="6">THH1/TOM1/TOM3 domain-containing protein</fullName>
    </recommendedName>
</protein>
<evidence type="ECO:0000256" key="2">
    <source>
        <dbReference type="ARBA" id="ARBA00023098"/>
    </source>
</evidence>
<name>A0A6G0XXN1_9STRA</name>
<reference evidence="4 5" key="1">
    <citation type="submission" date="2019-07" db="EMBL/GenBank/DDBJ databases">
        <title>Genomics analysis of Aphanomyces spp. identifies a new class of oomycete effector associated with host adaptation.</title>
        <authorList>
            <person name="Gaulin E."/>
        </authorList>
    </citation>
    <scope>NUCLEOTIDE SEQUENCE [LARGE SCALE GENOMIC DNA]</scope>
    <source>
        <strain evidence="4 5">ATCC 201684</strain>
    </source>
</reference>
<dbReference type="PANTHER" id="PTHR12187:SF11">
    <property type="entry name" value="PHOSPHATIDYLINOSITOL-3,4-BISPHOSPHATE 4-PHOSPHATASE"/>
    <property type="match status" value="1"/>
</dbReference>
<keyword evidence="3" id="KW-1133">Transmembrane helix</keyword>
<dbReference type="VEuPathDB" id="FungiDB:AeMF1_019686"/>
<comment type="caution">
    <text evidence="4">The sequence shown here is derived from an EMBL/GenBank/DDBJ whole genome shotgun (WGS) entry which is preliminary data.</text>
</comment>
<organism evidence="4 5">
    <name type="scientific">Aphanomyces euteiches</name>
    <dbReference type="NCBI Taxonomy" id="100861"/>
    <lineage>
        <taxon>Eukaryota</taxon>
        <taxon>Sar</taxon>
        <taxon>Stramenopiles</taxon>
        <taxon>Oomycota</taxon>
        <taxon>Saprolegniomycetes</taxon>
        <taxon>Saprolegniales</taxon>
        <taxon>Verrucalvaceae</taxon>
        <taxon>Aphanomyces</taxon>
    </lineage>
</organism>
<feature type="transmembrane region" description="Helical" evidence="3">
    <location>
        <begin position="52"/>
        <end position="72"/>
    </location>
</feature>
<keyword evidence="1" id="KW-0378">Hydrolase</keyword>
<dbReference type="Proteomes" id="UP000481153">
    <property type="component" value="Unassembled WGS sequence"/>
</dbReference>
<dbReference type="EMBL" id="VJMJ01000002">
    <property type="protein sequence ID" value="KAF0745356.1"/>
    <property type="molecule type" value="Genomic_DNA"/>
</dbReference>
<evidence type="ECO:0000256" key="3">
    <source>
        <dbReference type="SAM" id="Phobius"/>
    </source>
</evidence>
<sequence>MRFCKIWTPVFRLVAFLNFESKTQDRKGAGAEETWTPWMDKAVHLPSPTTSSTILCVTLYVCVGITALYRSVVPNLLPISRLKIFQYLVAAFCMIRSMSFVTSDLVAKDLVNRLALCVFFTVVLFQVFFWIDIVNPRMSTRSKRIWNLFVVVNLVFYLFLLVLQLVSPPPRPQLDADEHVRVGFWSDLLPVMLVALGSLASSIAMFYLSYKMRLRVQRIVHEEDTPLSQKTIATMYRALAFLNGVLLISSVLFAMRTIFYLQRPWSHKECGSIQDPDACMIVGYVLPEVVPCVLFLALLWEVDPRVWTTRLSSTETTPLLRKYPSTFETQNEMWQRPINSPLMLVKRPTTTSPQNKARWNPVGDGKMPQSATWLSFQCFQLKSPSDVHSSFIVVTTADGHDEIGRTEVVHTEDPVFHVMLKALSNASVCIRVYSIRNMNTIQDLSAQILVGETTVTVPSPGHAHLCRLPSKSGLLVVRGEANTVLDSSQHLTRAFVFREVPKMLVEEELVESPFTWEIPYQLLQLIVADLTEKLTHLKSTTASPPPLLPYVEDDSDGSSVSSSLLSNMIYQLQGNKRRRTNHKWRVEMTQLMENYQSQVHEALNLAGSDERHRTTFKPSTKKADPNLRFLALNLHAQMLTFGEAIPDDEAAKEAGRTDPTEMMRSDAPSFQRHRLYGTVTVGAFAAHVYGFGQGGIRQLRENWERLREQSQHVVGADLAVVQRDMHVLEWHIDQRLDVAFAQAVSALVTAFQQTLYVHFHSATLTRTPEMYLEHLKQHGFLFSVESLLSTVGSEAGMLGDMDAAVKALAHVTLQLRVVRSATYGVLISSRGPGGLTIELPLVATIDQDPKPAMMHRIPGQDKATGAVFAPLSLTLDLDTSIDIAVVPVLFNQGLNEVQTVANTVGRSQLQEEINLESGDVLEAYLKRVAPPSDVLAVWEMAKSKIQAAKAEKVMDILAMTSWIARMVGGGRVTCCKSAKDRTAMSVTLEEAQWMADDDRENQATWTQLLRTYGVRRENARKNIGTAQYAFNRWQNYMLPPDYKCPPGTGGGGKS</sequence>
<feature type="transmembrane region" description="Helical" evidence="3">
    <location>
        <begin position="238"/>
        <end position="261"/>
    </location>
</feature>
<keyword evidence="3" id="KW-0812">Transmembrane</keyword>
<evidence type="ECO:0008006" key="6">
    <source>
        <dbReference type="Google" id="ProtNLM"/>
    </source>
</evidence>
<keyword evidence="2" id="KW-0443">Lipid metabolism</keyword>
<feature type="transmembrane region" description="Helical" evidence="3">
    <location>
        <begin position="113"/>
        <end position="133"/>
    </location>
</feature>
<dbReference type="InterPro" id="IPR039034">
    <property type="entry name" value="INPP4"/>
</dbReference>
<evidence type="ECO:0000313" key="4">
    <source>
        <dbReference type="EMBL" id="KAF0745356.1"/>
    </source>
</evidence>
<feature type="transmembrane region" description="Helical" evidence="3">
    <location>
        <begin position="84"/>
        <end position="101"/>
    </location>
</feature>
<dbReference type="AlphaFoldDB" id="A0A6G0XXN1"/>
<gene>
    <name evidence="4" type="ORF">Ae201684_000379</name>
</gene>
<dbReference type="GO" id="GO:0016316">
    <property type="term" value="F:phosphatidylinositol-3,4-bisphosphate 4-phosphatase activity"/>
    <property type="evidence" value="ECO:0007669"/>
    <property type="project" value="InterPro"/>
</dbReference>
<keyword evidence="5" id="KW-1185">Reference proteome</keyword>
<keyword evidence="3" id="KW-0472">Membrane</keyword>
<proteinExistence type="predicted"/>
<dbReference type="PANTHER" id="PTHR12187">
    <property type="entry name" value="AGAP000124-PA"/>
    <property type="match status" value="1"/>
</dbReference>
<feature type="transmembrane region" description="Helical" evidence="3">
    <location>
        <begin position="145"/>
        <end position="168"/>
    </location>
</feature>
<accession>A0A6G0XXN1</accession>
<evidence type="ECO:0000313" key="5">
    <source>
        <dbReference type="Proteomes" id="UP000481153"/>
    </source>
</evidence>
<feature type="transmembrane region" description="Helical" evidence="3">
    <location>
        <begin position="188"/>
        <end position="208"/>
    </location>
</feature>